<organism evidence="1 2">
    <name type="scientific">Mycolicibacterium insubricum</name>
    <dbReference type="NCBI Taxonomy" id="444597"/>
    <lineage>
        <taxon>Bacteria</taxon>
        <taxon>Bacillati</taxon>
        <taxon>Actinomycetota</taxon>
        <taxon>Actinomycetes</taxon>
        <taxon>Mycobacteriales</taxon>
        <taxon>Mycobacteriaceae</taxon>
        <taxon>Mycolicibacterium</taxon>
    </lineage>
</organism>
<dbReference type="InterPro" id="IPR027595">
    <property type="entry name" value="CHP04338"/>
</dbReference>
<accession>A0A1X0CZV3</accession>
<name>A0A1X0CZV3_9MYCO</name>
<proteinExistence type="predicted"/>
<dbReference type="STRING" id="444597.BST26_18360"/>
<gene>
    <name evidence="1" type="ORF">BST26_18360</name>
</gene>
<protein>
    <submittedName>
        <fullName evidence="1">Uncharacterized protein</fullName>
    </submittedName>
</protein>
<comment type="caution">
    <text evidence="1">The sequence shown here is derived from an EMBL/GenBank/DDBJ whole genome shotgun (WGS) entry which is preliminary data.</text>
</comment>
<dbReference type="AlphaFoldDB" id="A0A1X0CZV3"/>
<dbReference type="EMBL" id="MVHS01000059">
    <property type="protein sequence ID" value="ORA65701.1"/>
    <property type="molecule type" value="Genomic_DNA"/>
</dbReference>
<dbReference type="NCBIfam" id="TIGR04338">
    <property type="entry name" value="HEXXH_Rv0185"/>
    <property type="match status" value="1"/>
</dbReference>
<dbReference type="Proteomes" id="UP000192801">
    <property type="component" value="Unassembled WGS sequence"/>
</dbReference>
<dbReference type="RefSeq" id="WP_083033021.1">
    <property type="nucleotide sequence ID" value="NZ_AP022618.1"/>
</dbReference>
<dbReference type="OrthoDB" id="4380275at2"/>
<sequence length="167" mass="18393">MTDRDVQRARVYAAESFVHTVFERADQHGCRSIDFFGTALTLPPEARFASIEAVQRYVDRVLELPAVANTWTVGPVRVRGRRGVTRAHYEVVDGVGVIAVPDRSDDDGSRWAMRELVVLHEIAHHLTPGGAPHGPSFVATFCELAGHVMGPEAGHVLRVIYAKEGVR</sequence>
<keyword evidence="2" id="KW-1185">Reference proteome</keyword>
<evidence type="ECO:0000313" key="2">
    <source>
        <dbReference type="Proteomes" id="UP000192801"/>
    </source>
</evidence>
<reference evidence="1 2" key="1">
    <citation type="submission" date="2016-12" db="EMBL/GenBank/DDBJ databases">
        <title>The new phylogeny of genus Mycobacterium.</title>
        <authorList>
            <person name="Tortoli E."/>
            <person name="Trovato A."/>
            <person name="Cirillo D.M."/>
        </authorList>
    </citation>
    <scope>NUCLEOTIDE SEQUENCE [LARGE SCALE GENOMIC DNA]</scope>
    <source>
        <strain evidence="1 2">DSM 45130</strain>
    </source>
</reference>
<evidence type="ECO:0000313" key="1">
    <source>
        <dbReference type="EMBL" id="ORA65701.1"/>
    </source>
</evidence>